<keyword evidence="3" id="KW-1185">Reference proteome</keyword>
<evidence type="ECO:0000313" key="2">
    <source>
        <dbReference type="EMBL" id="CTQ63683.1"/>
    </source>
</evidence>
<reference evidence="3" key="1">
    <citation type="submission" date="2015-07" db="EMBL/GenBank/DDBJ databases">
        <authorList>
            <person name="Rodrigo-Torres Lidia"/>
            <person name="Arahal R.David."/>
        </authorList>
    </citation>
    <scope>NUCLEOTIDE SEQUENCE [LARGE SCALE GENOMIC DNA]</scope>
    <source>
        <strain evidence="3">CECT 5096</strain>
    </source>
</reference>
<dbReference type="InterPro" id="IPR052732">
    <property type="entry name" value="Cell-binding_unc_protein"/>
</dbReference>
<dbReference type="PANTHER" id="PTHR43883">
    <property type="entry name" value="SLR0207 PROTEIN"/>
    <property type="match status" value="1"/>
</dbReference>
<dbReference type="Gene3D" id="3.30.470.30">
    <property type="entry name" value="DNA ligase/mRNA capping enzyme"/>
    <property type="match status" value="1"/>
</dbReference>
<dbReference type="OrthoDB" id="255834at2"/>
<organism evidence="2 3">
    <name type="scientific">Roseibium album</name>
    <dbReference type="NCBI Taxonomy" id="311410"/>
    <lineage>
        <taxon>Bacteria</taxon>
        <taxon>Pseudomonadati</taxon>
        <taxon>Pseudomonadota</taxon>
        <taxon>Alphaproteobacteria</taxon>
        <taxon>Hyphomicrobiales</taxon>
        <taxon>Stappiaceae</taxon>
        <taxon>Roseibium</taxon>
    </lineage>
</organism>
<protein>
    <submittedName>
        <fullName evidence="2">RNA ligase</fullName>
    </submittedName>
</protein>
<dbReference type="SUPFAM" id="SSF56091">
    <property type="entry name" value="DNA ligase/mRNA capping enzyme, catalytic domain"/>
    <property type="match status" value="1"/>
</dbReference>
<sequence length="272" mass="30878">MELVKYPRTRHLEGSRLQQGDIGEDKPVTELAGIPVVVEEKIDGANCAVSFSANGELRLQSRGHYLTGGHRERHFNLLKTWASIHASAFCEVLGTRYIMFGEWLYAKHTSFYDRLPHYFLEFDVYDREEARFLSTTGRRNLLGGLPVMPVPVVHDGQLTSVAQVEKLMKPSLYKSAEWQDALKRAAEASKNRLDMVDQQTEDSDLAEGLYIKTEDERFVLDRFKFVRGGFIQTLSDSDSHWQSRPILPNQLADGIDIFAAVLGVKGAYDEHE</sequence>
<proteinExistence type="predicted"/>
<feature type="domain" description="RNA ligase" evidence="1">
    <location>
        <begin position="35"/>
        <end position="226"/>
    </location>
</feature>
<dbReference type="PANTHER" id="PTHR43883:SF1">
    <property type="entry name" value="GLUCONOKINASE"/>
    <property type="match status" value="1"/>
</dbReference>
<dbReference type="EMBL" id="CXWC01000001">
    <property type="protein sequence ID" value="CTQ63683.1"/>
    <property type="molecule type" value="Genomic_DNA"/>
</dbReference>
<name>A0A0M6ZQI2_9HYPH</name>
<dbReference type="InterPro" id="IPR021122">
    <property type="entry name" value="RNA_ligase_dom_REL/Rnl2"/>
</dbReference>
<dbReference type="GeneID" id="97667576"/>
<evidence type="ECO:0000313" key="3">
    <source>
        <dbReference type="Proteomes" id="UP000049983"/>
    </source>
</evidence>
<dbReference type="Pfam" id="PF09414">
    <property type="entry name" value="RNA_ligase"/>
    <property type="match status" value="1"/>
</dbReference>
<keyword evidence="2" id="KW-0436">Ligase</keyword>
<evidence type="ECO:0000259" key="1">
    <source>
        <dbReference type="Pfam" id="PF09414"/>
    </source>
</evidence>
<dbReference type="Proteomes" id="UP000049983">
    <property type="component" value="Unassembled WGS sequence"/>
</dbReference>
<dbReference type="GO" id="GO:0016874">
    <property type="term" value="F:ligase activity"/>
    <property type="evidence" value="ECO:0007669"/>
    <property type="project" value="UniProtKB-KW"/>
</dbReference>
<dbReference type="AlphaFoldDB" id="A0A0M6ZQI2"/>
<dbReference type="RefSeq" id="WP_055115873.1">
    <property type="nucleotide sequence ID" value="NZ_CXWA01000003.1"/>
</dbReference>
<accession>A0A0M6ZQI2</accession>
<dbReference type="STRING" id="311410.LA5095_02733"/>
<gene>
    <name evidence="2" type="ORF">LA5096_00102</name>
</gene>